<dbReference type="PANTHER" id="PTHR43445:SF5">
    <property type="entry name" value="UDP-N-ACETYLMURAMATE--L-ALANYL-GAMMA-D-GLUTAMYL-MESO-2,6-DIAMINOHEPTANDIOATE LIGASE"/>
    <property type="match status" value="1"/>
</dbReference>
<gene>
    <name evidence="2" type="ORF">B2A_11111</name>
</gene>
<reference evidence="2" key="1">
    <citation type="submission" date="2013-08" db="EMBL/GenBank/DDBJ databases">
        <authorList>
            <person name="Mendez C."/>
            <person name="Richter M."/>
            <person name="Ferrer M."/>
            <person name="Sanchez J."/>
        </authorList>
    </citation>
    <scope>NUCLEOTIDE SEQUENCE</scope>
</reference>
<protein>
    <submittedName>
        <fullName evidence="2">UDP-N-acetylmuramate:L-alanyl-gamma-D-glutamyl-meso-diaminopimelate ligase</fullName>
    </submittedName>
</protein>
<organism evidence="2">
    <name type="scientific">mine drainage metagenome</name>
    <dbReference type="NCBI Taxonomy" id="410659"/>
    <lineage>
        <taxon>unclassified sequences</taxon>
        <taxon>metagenomes</taxon>
        <taxon>ecological metagenomes</taxon>
    </lineage>
</organism>
<dbReference type="AlphaFoldDB" id="T0Z6I2"/>
<evidence type="ECO:0000313" key="2">
    <source>
        <dbReference type="EMBL" id="EQD39767.1"/>
    </source>
</evidence>
<accession>T0Z6I2</accession>
<dbReference type="PANTHER" id="PTHR43445">
    <property type="entry name" value="UDP-N-ACETYLMURAMATE--L-ALANINE LIGASE-RELATED"/>
    <property type="match status" value="1"/>
</dbReference>
<reference evidence="2" key="2">
    <citation type="journal article" date="2014" name="ISME J.">
        <title>Microbial stratification in low pH oxic and suboxic macroscopic growths along an acid mine drainage.</title>
        <authorList>
            <person name="Mendez-Garcia C."/>
            <person name="Mesa V."/>
            <person name="Sprenger R.R."/>
            <person name="Richter M."/>
            <person name="Diez M.S."/>
            <person name="Solano J."/>
            <person name="Bargiela R."/>
            <person name="Golyshina O.V."/>
            <person name="Manteca A."/>
            <person name="Ramos J.L."/>
            <person name="Gallego J.R."/>
            <person name="Llorente I."/>
            <person name="Martins Dos Santos V.A."/>
            <person name="Jensen O.N."/>
            <person name="Pelaez A.I."/>
            <person name="Sanchez J."/>
            <person name="Ferrer M."/>
        </authorList>
    </citation>
    <scope>NUCLEOTIDE SEQUENCE</scope>
</reference>
<dbReference type="SUPFAM" id="SSF53244">
    <property type="entry name" value="MurD-like peptide ligases, peptide-binding domain"/>
    <property type="match status" value="1"/>
</dbReference>
<sequence>MDPLRLGPALASFGGVARRLEIVASGRGITVYDDFAHHPTAIRATLGAVRAGTGSDRVVAVFEPRSNSMKQGVHAAHLKDAFKDADVTMVYDPGLSWKLEDAFDRHARIFDRADHILPALISILHPGDRVVFLSNGDFAGERERIYNGLREHLLDRRMS</sequence>
<dbReference type="InterPro" id="IPR036615">
    <property type="entry name" value="Mur_ligase_C_dom_sf"/>
</dbReference>
<comment type="caution">
    <text evidence="2">The sequence shown here is derived from an EMBL/GenBank/DDBJ whole genome shotgun (WGS) entry which is preliminary data.</text>
</comment>
<dbReference type="Pfam" id="PF02875">
    <property type="entry name" value="Mur_ligase_C"/>
    <property type="match status" value="1"/>
</dbReference>
<name>T0Z6I2_9ZZZZ</name>
<proteinExistence type="predicted"/>
<dbReference type="InterPro" id="IPR050061">
    <property type="entry name" value="MurCDEF_pg_biosynth"/>
</dbReference>
<dbReference type="InterPro" id="IPR004101">
    <property type="entry name" value="Mur_ligase_C"/>
</dbReference>
<dbReference type="Gene3D" id="3.90.190.20">
    <property type="entry name" value="Mur ligase, C-terminal domain"/>
    <property type="match status" value="1"/>
</dbReference>
<dbReference type="EMBL" id="AUZZ01008017">
    <property type="protein sequence ID" value="EQD39767.1"/>
    <property type="molecule type" value="Genomic_DNA"/>
</dbReference>
<keyword evidence="2" id="KW-0436">Ligase</keyword>
<evidence type="ECO:0000259" key="1">
    <source>
        <dbReference type="Pfam" id="PF02875"/>
    </source>
</evidence>
<feature type="domain" description="Mur ligase C-terminal" evidence="1">
    <location>
        <begin position="18"/>
        <end position="136"/>
    </location>
</feature>
<dbReference type="GO" id="GO:0016881">
    <property type="term" value="F:acid-amino acid ligase activity"/>
    <property type="evidence" value="ECO:0007669"/>
    <property type="project" value="InterPro"/>
</dbReference>